<dbReference type="Gene3D" id="3.90.280.10">
    <property type="entry name" value="PEBP-like"/>
    <property type="match status" value="1"/>
</dbReference>
<evidence type="ECO:0000256" key="2">
    <source>
        <dbReference type="SAM" id="SignalP"/>
    </source>
</evidence>
<dbReference type="Proteomes" id="UP000253153">
    <property type="component" value="Unassembled WGS sequence"/>
</dbReference>
<evidence type="ECO:0000256" key="1">
    <source>
        <dbReference type="SAM" id="MobiDB-lite"/>
    </source>
</evidence>
<dbReference type="GO" id="GO:0005543">
    <property type="term" value="F:phospholipid binding"/>
    <property type="evidence" value="ECO:0007669"/>
    <property type="project" value="TreeGrafter"/>
</dbReference>
<evidence type="ECO:0008006" key="5">
    <source>
        <dbReference type="Google" id="ProtNLM"/>
    </source>
</evidence>
<feature type="region of interest" description="Disordered" evidence="1">
    <location>
        <begin position="137"/>
        <end position="157"/>
    </location>
</feature>
<evidence type="ECO:0000313" key="4">
    <source>
        <dbReference type="Proteomes" id="UP000253153"/>
    </source>
</evidence>
<proteinExistence type="predicted"/>
<name>A0A366RNI1_9HYPO</name>
<feature type="compositionally biased region" description="Basic residues" evidence="1">
    <location>
        <begin position="143"/>
        <end position="157"/>
    </location>
</feature>
<feature type="chain" id="PRO_5016984539" description="Phosphatidylethanolamine-binding protein" evidence="2">
    <location>
        <begin position="19"/>
        <end position="236"/>
    </location>
</feature>
<dbReference type="GeneID" id="41995399"/>
<comment type="caution">
    <text evidence="3">The sequence shown here is derived from an EMBL/GenBank/DDBJ whole genome shotgun (WGS) entry which is preliminary data.</text>
</comment>
<keyword evidence="2" id="KW-0732">Signal</keyword>
<dbReference type="Pfam" id="PF01161">
    <property type="entry name" value="PBP"/>
    <property type="match status" value="1"/>
</dbReference>
<gene>
    <name evidence="3" type="ORF">FIESC28_05958</name>
</gene>
<evidence type="ECO:0000313" key="3">
    <source>
        <dbReference type="EMBL" id="RBR18681.1"/>
    </source>
</evidence>
<protein>
    <recommendedName>
        <fullName evidence="5">Phosphatidylethanolamine-binding protein</fullName>
    </recommendedName>
</protein>
<dbReference type="InterPro" id="IPR036610">
    <property type="entry name" value="PEBP-like_sf"/>
</dbReference>
<dbReference type="GO" id="GO:0030414">
    <property type="term" value="F:peptidase inhibitor activity"/>
    <property type="evidence" value="ECO:0007669"/>
    <property type="project" value="TreeGrafter"/>
</dbReference>
<feature type="signal peptide" evidence="2">
    <location>
        <begin position="1"/>
        <end position="18"/>
    </location>
</feature>
<dbReference type="AlphaFoldDB" id="A0A366RNI1"/>
<dbReference type="PANTHER" id="PTHR11362">
    <property type="entry name" value="PHOSPHATIDYLETHANOLAMINE-BINDING PROTEIN"/>
    <property type="match status" value="1"/>
</dbReference>
<keyword evidence="4" id="KW-1185">Reference proteome</keyword>
<reference evidence="3 4" key="1">
    <citation type="submission" date="2018-06" db="EMBL/GenBank/DDBJ databases">
        <title>Fusarium incarnatum-equiseti species complex species 28.</title>
        <authorList>
            <person name="Gardiner D.M."/>
        </authorList>
    </citation>
    <scope>NUCLEOTIDE SEQUENCE [LARGE SCALE GENOMIC DNA]</scope>
    <source>
        <strain evidence="3 4">FIESC_28</strain>
    </source>
</reference>
<dbReference type="SUPFAM" id="SSF49777">
    <property type="entry name" value="PEBP-like"/>
    <property type="match status" value="1"/>
</dbReference>
<accession>A0A366RNI1</accession>
<dbReference type="PANTHER" id="PTHR11362:SF148">
    <property type="entry name" value="CARBOXYPEPTIDASE Y INHIBITOR"/>
    <property type="match status" value="1"/>
</dbReference>
<dbReference type="GO" id="GO:0030162">
    <property type="term" value="P:regulation of proteolysis"/>
    <property type="evidence" value="ECO:0007669"/>
    <property type="project" value="TreeGrafter"/>
</dbReference>
<dbReference type="CDD" id="cd00866">
    <property type="entry name" value="PEBP_euk"/>
    <property type="match status" value="1"/>
</dbReference>
<dbReference type="GO" id="GO:0046578">
    <property type="term" value="P:regulation of Ras protein signal transduction"/>
    <property type="evidence" value="ECO:0007669"/>
    <property type="project" value="TreeGrafter"/>
</dbReference>
<organism evidence="3 4">
    <name type="scientific">Fusarium coffeatum</name>
    <dbReference type="NCBI Taxonomy" id="231269"/>
    <lineage>
        <taxon>Eukaryota</taxon>
        <taxon>Fungi</taxon>
        <taxon>Dikarya</taxon>
        <taxon>Ascomycota</taxon>
        <taxon>Pezizomycotina</taxon>
        <taxon>Sordariomycetes</taxon>
        <taxon>Hypocreomycetidae</taxon>
        <taxon>Hypocreales</taxon>
        <taxon>Nectriaceae</taxon>
        <taxon>Fusarium</taxon>
        <taxon>Fusarium incarnatum-equiseti species complex</taxon>
    </lineage>
</organism>
<dbReference type="OrthoDB" id="2506647at2759"/>
<dbReference type="RefSeq" id="XP_031015873.1">
    <property type="nucleotide sequence ID" value="XM_031160103.1"/>
</dbReference>
<sequence>MLWKSAFLLGAQLGSVIARDQQFLGSDGHSLDEIRDKLLESQVIPTVIDDFPPTLALSASWKHDSADLGNTLKPDHLKKAPNVHLDHVKSDPALEAVLKKKMSYVIVLTDPDAPSRDDPKWSEFCHWIAVGRAKTSSKSARNLSKKHKKHKKSKHHLKDLIKYKAPAPPPKTGKHRYVFLAFVAANGTSEKLHLSKPGERKHWGSDQPVYGVREWAHENGLAPVAANFIYAENEEQ</sequence>
<dbReference type="InterPro" id="IPR035810">
    <property type="entry name" value="PEBP_euk"/>
</dbReference>
<dbReference type="EMBL" id="QKXC01000122">
    <property type="protein sequence ID" value="RBR18681.1"/>
    <property type="molecule type" value="Genomic_DNA"/>
</dbReference>
<dbReference type="InterPro" id="IPR008914">
    <property type="entry name" value="PEBP"/>
</dbReference>